<accession>A0A9P3B8Y8</accession>
<dbReference type="EMBL" id="BHVY01000003">
    <property type="protein sequence ID" value="GIJ85579.1"/>
    <property type="molecule type" value="Genomic_DNA"/>
</dbReference>
<dbReference type="PANTHER" id="PTHR33112">
    <property type="entry name" value="DOMAIN PROTEIN, PUTATIVE-RELATED"/>
    <property type="match status" value="1"/>
</dbReference>
<dbReference type="GeneID" id="67003050"/>
<dbReference type="RefSeq" id="XP_043156326.1">
    <property type="nucleotide sequence ID" value="XM_043300391.1"/>
</dbReference>
<reference evidence="3 4" key="1">
    <citation type="submission" date="2018-10" db="EMBL/GenBank/DDBJ databases">
        <title>Pan-genome distribution and transcriptional activeness of fungal secondary metabolism genes in Aspergillus section Fumigati.</title>
        <authorList>
            <person name="Takahashi H."/>
            <person name="Umemura M."/>
            <person name="Ninomiya A."/>
            <person name="Kusuya Y."/>
            <person name="Urayama S."/>
            <person name="Shimizu M."/>
            <person name="Watanabe A."/>
            <person name="Kamei K."/>
            <person name="Yaguchi T."/>
            <person name="Hagiwara D."/>
        </authorList>
    </citation>
    <scope>NUCLEOTIDE SEQUENCE [LARGE SCALE GENOMIC DNA]</scope>
    <source>
        <strain evidence="3 4">IFM 55266</strain>
    </source>
</reference>
<dbReference type="OrthoDB" id="405906at2759"/>
<keyword evidence="4" id="KW-1185">Reference proteome</keyword>
<proteinExistence type="predicted"/>
<gene>
    <name evidence="3" type="ORF">Asppvi_004438</name>
</gene>
<feature type="domain" description="Heterokaryon incompatibility" evidence="2">
    <location>
        <begin position="245"/>
        <end position="393"/>
    </location>
</feature>
<dbReference type="InterPro" id="IPR010730">
    <property type="entry name" value="HET"/>
</dbReference>
<feature type="region of interest" description="Disordered" evidence="1">
    <location>
        <begin position="70"/>
        <end position="91"/>
    </location>
</feature>
<dbReference type="Pfam" id="PF06985">
    <property type="entry name" value="HET"/>
    <property type="match status" value="1"/>
</dbReference>
<evidence type="ECO:0000313" key="3">
    <source>
        <dbReference type="EMBL" id="GIJ85579.1"/>
    </source>
</evidence>
<dbReference type="AlphaFoldDB" id="A0A9P3B8Y8"/>
<evidence type="ECO:0000313" key="4">
    <source>
        <dbReference type="Proteomes" id="UP001043456"/>
    </source>
</evidence>
<evidence type="ECO:0000259" key="2">
    <source>
        <dbReference type="Pfam" id="PF06985"/>
    </source>
</evidence>
<protein>
    <recommendedName>
        <fullName evidence="2">Heterokaryon incompatibility domain-containing protein</fullName>
    </recommendedName>
</protein>
<organism evidence="3 4">
    <name type="scientific">Aspergillus pseudoviridinutans</name>
    <dbReference type="NCBI Taxonomy" id="1517512"/>
    <lineage>
        <taxon>Eukaryota</taxon>
        <taxon>Fungi</taxon>
        <taxon>Dikarya</taxon>
        <taxon>Ascomycota</taxon>
        <taxon>Pezizomycotina</taxon>
        <taxon>Eurotiomycetes</taxon>
        <taxon>Eurotiomycetidae</taxon>
        <taxon>Eurotiales</taxon>
        <taxon>Aspergillaceae</taxon>
        <taxon>Aspergillus</taxon>
        <taxon>Aspergillus subgen. Fumigati</taxon>
    </lineage>
</organism>
<sequence length="764" mass="85971">MELCDLCKELDLSLLLPNLEGAHRREEAKWSRPKFARVDYVLRNATTCVFCLLMSRVLVYVFYKESEDEDGEETSGKGISEESCTDSDDEFNGDSDDEILGRLVKALVHDSDLLKGKNQLRDSAPKFILSLNLSEKPTIRGGTAYQINLSVGGRHDIIQLPSLIPLQDDPPYGSGNARRVDLEQVDYCKLREWIRICEDHHQGCKPPTTWTQPRAKPSEANGAHPFKVIDVIEHRVITAPQKCRYAALSYVWGPVEMQFQVKKANLAAVSTKFGLRVIETQLPETIKDAMQLVQGIGERYLWVDNMCIVQDDEISKSYWIHEMAAVYAGSLVTIVAAAGHDSNAGLPGVRRGTRLYPQFFEEVKPGLKLTVLNSHTSIVEYSVYNSRGWTFQERMLSCRNLVFLPNEVFFECRQAMFIEEVVCEDRTFSYKEHDQLYGLGVISPFKSLTPESGSDNYNELVQMYSSRCFSYESDVLNAFAGMLHVLNLEIGSSFMCGHPIEGFATSLLWISDIDEVKGGARRKSFPSWAWSGWTGKKDISKIQWSTESASSDRSETSDMTEEEDARSFIWWRAEVQGDDRSSSCYQISPPTHSLQDFLQAYLHGQQMPTFNQPDYSYLPHLPQHSDTLQQVRLRFWTIVAPFKLSRESLPRRLDAACLDPITDSGSDYSETSSVGFAPDRFLSIWGRNDIACGKVLDCCADGLLTGDSTVYNLVVLGFSHDSIGAMIVKWEAGVAERIGLARLLRGALNAALEPGMEWKEIVLG</sequence>
<name>A0A9P3B8Y8_9EURO</name>
<evidence type="ECO:0000256" key="1">
    <source>
        <dbReference type="SAM" id="MobiDB-lite"/>
    </source>
</evidence>
<dbReference type="Proteomes" id="UP001043456">
    <property type="component" value="Unassembled WGS sequence"/>
</dbReference>
<dbReference type="PANTHER" id="PTHR33112:SF16">
    <property type="entry name" value="HETEROKARYON INCOMPATIBILITY DOMAIN-CONTAINING PROTEIN"/>
    <property type="match status" value="1"/>
</dbReference>
<comment type="caution">
    <text evidence="3">The sequence shown here is derived from an EMBL/GenBank/DDBJ whole genome shotgun (WGS) entry which is preliminary data.</text>
</comment>